<dbReference type="Proteomes" id="UP001228568">
    <property type="component" value="Unassembled WGS sequence"/>
</dbReference>
<evidence type="ECO:0000313" key="2">
    <source>
        <dbReference type="Proteomes" id="UP001228568"/>
    </source>
</evidence>
<gene>
    <name evidence="1" type="ORF">QJU23_10690</name>
</gene>
<organism evidence="1 2">
    <name type="scientific">Pasteurella atlantica</name>
    <dbReference type="NCBI Taxonomy" id="2827233"/>
    <lineage>
        <taxon>Bacteria</taxon>
        <taxon>Pseudomonadati</taxon>
        <taxon>Pseudomonadota</taxon>
        <taxon>Gammaproteobacteria</taxon>
        <taxon>Pasteurellales</taxon>
        <taxon>Pasteurellaceae</taxon>
        <taxon>Pasteurella</taxon>
    </lineage>
</organism>
<comment type="caution">
    <text evidence="1">The sequence shown here is derived from an EMBL/GenBank/DDBJ whole genome shotgun (WGS) entry which is preliminary data.</text>
</comment>
<protein>
    <submittedName>
        <fullName evidence="1">HigA family addiction module antitoxin</fullName>
    </submittedName>
</protein>
<proteinExistence type="predicted"/>
<sequence length="106" mass="12321">MRMYSPAHPMAIIREDILPELGLTITEAARQLGISRVTLSRLLNEKSAITPDMAIRLHKWLGRGPTPETWLQMQLAYDLWQVEQMNREYNVIPVKYKNEDTISRTV</sequence>
<evidence type="ECO:0000313" key="1">
    <source>
        <dbReference type="EMBL" id="MDP8052877.1"/>
    </source>
</evidence>
<name>A0ACC6HPY7_9PAST</name>
<keyword evidence="2" id="KW-1185">Reference proteome</keyword>
<accession>A0ACC6HPY7</accession>
<reference evidence="1 2" key="1">
    <citation type="journal article" date="2023" name="Front. Microbiol.">
        <title>Phylogeography and host specificity of Pasteurellaceae pathogenic to sea-farmed fish in the north-east Atlantic.</title>
        <authorList>
            <person name="Gulla S."/>
            <person name="Colquhoun D.J."/>
            <person name="Olsen A.B."/>
            <person name="Spilsberg B."/>
            <person name="Lagesen K."/>
            <person name="Aakesson C.P."/>
            <person name="Strom S."/>
            <person name="Manji F."/>
            <person name="Birkbeck T.H."/>
            <person name="Nilsen H.K."/>
        </authorList>
    </citation>
    <scope>NUCLEOTIDE SEQUENCE [LARGE SCALE GENOMIC DNA]</scope>
    <source>
        <strain evidence="1 2">VIB3695</strain>
    </source>
</reference>
<dbReference type="EMBL" id="JASAWV010000060">
    <property type="protein sequence ID" value="MDP8052877.1"/>
    <property type="molecule type" value="Genomic_DNA"/>
</dbReference>